<proteinExistence type="predicted"/>
<keyword evidence="4" id="KW-1185">Reference proteome</keyword>
<feature type="chain" id="PRO_5046242095" evidence="1">
    <location>
        <begin position="20"/>
        <end position="260"/>
    </location>
</feature>
<organism evidence="3 4">
    <name type="scientific">Negadavirga shengliensis</name>
    <dbReference type="NCBI Taxonomy" id="1389218"/>
    <lineage>
        <taxon>Bacteria</taxon>
        <taxon>Pseudomonadati</taxon>
        <taxon>Bacteroidota</taxon>
        <taxon>Cytophagia</taxon>
        <taxon>Cytophagales</taxon>
        <taxon>Cyclobacteriaceae</taxon>
        <taxon>Negadavirga</taxon>
    </lineage>
</organism>
<comment type="caution">
    <text evidence="3">The sequence shown here is derived from an EMBL/GenBank/DDBJ whole genome shotgun (WGS) entry which is preliminary data.</text>
</comment>
<accession>A0ABV9SYT2</accession>
<dbReference type="InterPro" id="IPR042095">
    <property type="entry name" value="SUMF_sf"/>
</dbReference>
<dbReference type="Proteomes" id="UP001595818">
    <property type="component" value="Unassembled WGS sequence"/>
</dbReference>
<dbReference type="PANTHER" id="PTHR23150:SF19">
    <property type="entry name" value="FORMYLGLYCINE-GENERATING ENZYME"/>
    <property type="match status" value="1"/>
</dbReference>
<reference evidence="4" key="1">
    <citation type="journal article" date="2019" name="Int. J. Syst. Evol. Microbiol.">
        <title>The Global Catalogue of Microorganisms (GCM) 10K type strain sequencing project: providing services to taxonomists for standard genome sequencing and annotation.</title>
        <authorList>
            <consortium name="The Broad Institute Genomics Platform"/>
            <consortium name="The Broad Institute Genome Sequencing Center for Infectious Disease"/>
            <person name="Wu L."/>
            <person name="Ma J."/>
        </authorList>
    </citation>
    <scope>NUCLEOTIDE SEQUENCE [LARGE SCALE GENOMIC DNA]</scope>
    <source>
        <strain evidence="4">CGMCC 4.7466</strain>
    </source>
</reference>
<name>A0ABV9SYT2_9BACT</name>
<sequence>MKTFLLTLMGFLLVTQLSAQEKEMVLVKGGSYVPLYGTVKSEEVKVPGFYMDVTPVTHSEYLEFVKQFPQWQKSSIKKLFADERYLGMWTSDLGFPEGLANSPVNNVSWFAAKAYCECQGKRLPYVDEWEYVAMANQSKADARRDSLYNVAVLRGYEKPKTYLHQVGQQPANYWGVQDLHGMVWEWTLDFNAIILTGESRNYGNTDQGLFCASGALGANDLMNYAAFMRYAMRSSLKANYNLITLGFRCVKDISMASANP</sequence>
<feature type="signal peptide" evidence="1">
    <location>
        <begin position="1"/>
        <end position="19"/>
    </location>
</feature>
<dbReference type="SUPFAM" id="SSF56436">
    <property type="entry name" value="C-type lectin-like"/>
    <property type="match status" value="1"/>
</dbReference>
<dbReference type="PANTHER" id="PTHR23150">
    <property type="entry name" value="SULFATASE MODIFYING FACTOR 1, 2"/>
    <property type="match status" value="1"/>
</dbReference>
<dbReference type="Gene3D" id="3.90.1580.10">
    <property type="entry name" value="paralog of FGE (formylglycine-generating enzyme)"/>
    <property type="match status" value="1"/>
</dbReference>
<protein>
    <submittedName>
        <fullName evidence="3">Formylglycine-generating enzyme family protein</fullName>
    </submittedName>
</protein>
<dbReference type="InterPro" id="IPR016187">
    <property type="entry name" value="CTDL_fold"/>
</dbReference>
<dbReference type="InterPro" id="IPR051043">
    <property type="entry name" value="Sulfatase_Mod_Factor_Kinase"/>
</dbReference>
<evidence type="ECO:0000259" key="2">
    <source>
        <dbReference type="Pfam" id="PF03781"/>
    </source>
</evidence>
<evidence type="ECO:0000313" key="4">
    <source>
        <dbReference type="Proteomes" id="UP001595818"/>
    </source>
</evidence>
<gene>
    <name evidence="3" type="ORF">ACFPFU_07170</name>
</gene>
<dbReference type="EMBL" id="JBHSJJ010000003">
    <property type="protein sequence ID" value="MFC4871461.1"/>
    <property type="molecule type" value="Genomic_DNA"/>
</dbReference>
<dbReference type="Pfam" id="PF03781">
    <property type="entry name" value="FGE-sulfatase"/>
    <property type="match status" value="1"/>
</dbReference>
<dbReference type="InterPro" id="IPR005532">
    <property type="entry name" value="SUMF_dom"/>
</dbReference>
<keyword evidence="1" id="KW-0732">Signal</keyword>
<evidence type="ECO:0000256" key="1">
    <source>
        <dbReference type="SAM" id="SignalP"/>
    </source>
</evidence>
<feature type="domain" description="Sulfatase-modifying factor enzyme-like" evidence="2">
    <location>
        <begin position="21"/>
        <end position="251"/>
    </location>
</feature>
<dbReference type="RefSeq" id="WP_377062944.1">
    <property type="nucleotide sequence ID" value="NZ_JBHSJJ010000003.1"/>
</dbReference>
<evidence type="ECO:0000313" key="3">
    <source>
        <dbReference type="EMBL" id="MFC4871461.1"/>
    </source>
</evidence>